<keyword evidence="2" id="KW-1133">Transmembrane helix</keyword>
<dbReference type="EMBL" id="WJXA01000011">
    <property type="protein sequence ID" value="KAF7127521.1"/>
    <property type="molecule type" value="Genomic_DNA"/>
</dbReference>
<organism evidence="3 4">
    <name type="scientific">Rhododendron simsii</name>
    <name type="common">Sims's rhododendron</name>
    <dbReference type="NCBI Taxonomy" id="118357"/>
    <lineage>
        <taxon>Eukaryota</taxon>
        <taxon>Viridiplantae</taxon>
        <taxon>Streptophyta</taxon>
        <taxon>Embryophyta</taxon>
        <taxon>Tracheophyta</taxon>
        <taxon>Spermatophyta</taxon>
        <taxon>Magnoliopsida</taxon>
        <taxon>eudicotyledons</taxon>
        <taxon>Gunneridae</taxon>
        <taxon>Pentapetalae</taxon>
        <taxon>asterids</taxon>
        <taxon>Ericales</taxon>
        <taxon>Ericaceae</taxon>
        <taxon>Ericoideae</taxon>
        <taxon>Rhodoreae</taxon>
        <taxon>Rhododendron</taxon>
    </lineage>
</organism>
<keyword evidence="4" id="KW-1185">Reference proteome</keyword>
<evidence type="ECO:0000256" key="1">
    <source>
        <dbReference type="ARBA" id="ARBA00022842"/>
    </source>
</evidence>
<dbReference type="GO" id="GO:0005886">
    <property type="term" value="C:plasma membrane"/>
    <property type="evidence" value="ECO:0007669"/>
    <property type="project" value="TreeGrafter"/>
</dbReference>
<dbReference type="GO" id="GO:0005388">
    <property type="term" value="F:P-type calcium transporter activity"/>
    <property type="evidence" value="ECO:0007669"/>
    <property type="project" value="TreeGrafter"/>
</dbReference>
<feature type="transmembrane region" description="Helical" evidence="2">
    <location>
        <begin position="30"/>
        <end position="51"/>
    </location>
</feature>
<evidence type="ECO:0000313" key="4">
    <source>
        <dbReference type="Proteomes" id="UP000626092"/>
    </source>
</evidence>
<evidence type="ECO:0000313" key="3">
    <source>
        <dbReference type="EMBL" id="KAF7127521.1"/>
    </source>
</evidence>
<keyword evidence="2" id="KW-0812">Transmembrane</keyword>
<proteinExistence type="predicted"/>
<keyword evidence="1" id="KW-0460">Magnesium</keyword>
<keyword evidence="2" id="KW-0472">Membrane</keyword>
<sequence length="204" mass="22793">MGLMEKMRIFQDERKHLDQILAKGRLGKKCLILCLREPTSLIVLACAAVSLGLEIKQHGLKEGCYLNPNMYNGGSIFVAFFVVTTILVVIKFRQNRQFVKLSKVSNNIQAEIVRKGGETLPSSLPLLTKVSCFEIIVGDVVCLKSGDQGPADELFTNEYSLLVEIAETDPVEVDLSHNHNPFLFFGTKVKVHLFAYSILISFLF</sequence>
<dbReference type="PANTHER" id="PTHR24093">
    <property type="entry name" value="CATION TRANSPORTING ATPASE"/>
    <property type="match status" value="1"/>
</dbReference>
<evidence type="ECO:0000256" key="2">
    <source>
        <dbReference type="SAM" id="Phobius"/>
    </source>
</evidence>
<dbReference type="Gene3D" id="2.70.150.10">
    <property type="entry name" value="Calcium-transporting ATPase, cytoplasmic transduction domain A"/>
    <property type="match status" value="1"/>
</dbReference>
<comment type="caution">
    <text evidence="3">The sequence shown here is derived from an EMBL/GenBank/DDBJ whole genome shotgun (WGS) entry which is preliminary data.</text>
</comment>
<dbReference type="InterPro" id="IPR023298">
    <property type="entry name" value="ATPase_P-typ_TM_dom_sf"/>
</dbReference>
<accession>A0A834GA67</accession>
<dbReference type="Proteomes" id="UP000626092">
    <property type="component" value="Unassembled WGS sequence"/>
</dbReference>
<dbReference type="AlphaFoldDB" id="A0A834GA67"/>
<feature type="transmembrane region" description="Helical" evidence="2">
    <location>
        <begin position="71"/>
        <end position="90"/>
    </location>
</feature>
<dbReference type="OrthoDB" id="3352408at2759"/>
<name>A0A834GA67_RHOSS</name>
<reference evidence="3" key="1">
    <citation type="submission" date="2019-11" db="EMBL/GenBank/DDBJ databases">
        <authorList>
            <person name="Liu Y."/>
            <person name="Hou J."/>
            <person name="Li T.-Q."/>
            <person name="Guan C.-H."/>
            <person name="Wu X."/>
            <person name="Wu H.-Z."/>
            <person name="Ling F."/>
            <person name="Zhang R."/>
            <person name="Shi X.-G."/>
            <person name="Ren J.-P."/>
            <person name="Chen E.-F."/>
            <person name="Sun J.-M."/>
        </authorList>
    </citation>
    <scope>NUCLEOTIDE SEQUENCE</scope>
    <source>
        <strain evidence="3">Adult_tree_wgs_1</strain>
        <tissue evidence="3">Leaves</tissue>
    </source>
</reference>
<dbReference type="PANTHER" id="PTHR24093:SF434">
    <property type="entry name" value="CALCIUM-TRANSPORTING ATPASE 13, PLASMA MEMBRANE-TYPE-RELATED"/>
    <property type="match status" value="1"/>
</dbReference>
<gene>
    <name evidence="3" type="ORF">RHSIM_Rhsim11G0047600</name>
</gene>
<protein>
    <submittedName>
        <fullName evidence="3">Uncharacterized protein</fullName>
    </submittedName>
</protein>
<dbReference type="SUPFAM" id="SSF81665">
    <property type="entry name" value="Calcium ATPase, transmembrane domain M"/>
    <property type="match status" value="1"/>
</dbReference>